<feature type="compositionally biased region" description="Acidic residues" evidence="5">
    <location>
        <begin position="316"/>
        <end position="330"/>
    </location>
</feature>
<evidence type="ECO:0000256" key="1">
    <source>
        <dbReference type="ARBA" id="ARBA00004245"/>
    </source>
</evidence>
<dbReference type="PANTHER" id="PTHR35249:SF2">
    <property type="entry name" value="DYNEIN REGULATORY COMPLEX SUBUNIT 7"/>
    <property type="match status" value="1"/>
</dbReference>
<keyword evidence="3" id="KW-0206">Cytoskeleton</keyword>
<feature type="region of interest" description="Disordered" evidence="5">
    <location>
        <begin position="505"/>
        <end position="541"/>
    </location>
</feature>
<dbReference type="InterPro" id="IPR056290">
    <property type="entry name" value="CEPT76/DRC7_peptidase-like_dom"/>
</dbReference>
<feature type="region of interest" description="Disordered" evidence="5">
    <location>
        <begin position="1059"/>
        <end position="1101"/>
    </location>
</feature>
<dbReference type="AlphaFoldDB" id="A0A8J2PV17"/>
<feature type="region of interest" description="Disordered" evidence="5">
    <location>
        <begin position="860"/>
        <end position="890"/>
    </location>
</feature>
<protein>
    <submittedName>
        <fullName evidence="9">Uncharacterized protein</fullName>
    </submittedName>
</protein>
<comment type="subcellular location">
    <subcellularLocation>
        <location evidence="1">Cytoplasm</location>
        <location evidence="1">Cytoskeleton</location>
    </subcellularLocation>
</comment>
<dbReference type="PANTHER" id="PTHR35249">
    <property type="entry name" value="DYNEIN REGULATORY COMPLEX SUBUNIT 7"/>
    <property type="match status" value="1"/>
</dbReference>
<evidence type="ECO:0000259" key="7">
    <source>
        <dbReference type="Pfam" id="PF24667"/>
    </source>
</evidence>
<evidence type="ECO:0000313" key="10">
    <source>
        <dbReference type="Proteomes" id="UP000708208"/>
    </source>
</evidence>
<feature type="region of interest" description="Disordered" evidence="5">
    <location>
        <begin position="1"/>
        <end position="95"/>
    </location>
</feature>
<feature type="region of interest" description="Disordered" evidence="5">
    <location>
        <begin position="316"/>
        <end position="342"/>
    </location>
</feature>
<dbReference type="GO" id="GO:0005856">
    <property type="term" value="C:cytoskeleton"/>
    <property type="evidence" value="ECO:0007669"/>
    <property type="project" value="UniProtKB-SubCell"/>
</dbReference>
<feature type="domain" description="Dynein regulatory complex subunit 7 MORN" evidence="7">
    <location>
        <begin position="559"/>
        <end position="863"/>
    </location>
</feature>
<dbReference type="OrthoDB" id="10262874at2759"/>
<organism evidence="9 10">
    <name type="scientific">Allacma fusca</name>
    <dbReference type="NCBI Taxonomy" id="39272"/>
    <lineage>
        <taxon>Eukaryota</taxon>
        <taxon>Metazoa</taxon>
        <taxon>Ecdysozoa</taxon>
        <taxon>Arthropoda</taxon>
        <taxon>Hexapoda</taxon>
        <taxon>Collembola</taxon>
        <taxon>Symphypleona</taxon>
        <taxon>Sminthuridae</taxon>
        <taxon>Allacma</taxon>
    </lineage>
</organism>
<dbReference type="InterPro" id="IPR033551">
    <property type="entry name" value="DRC7/lobo"/>
</dbReference>
<reference evidence="9" key="1">
    <citation type="submission" date="2021-06" db="EMBL/GenBank/DDBJ databases">
        <authorList>
            <person name="Hodson N. C."/>
            <person name="Mongue J. A."/>
            <person name="Jaron S. K."/>
        </authorList>
    </citation>
    <scope>NUCLEOTIDE SEQUENCE</scope>
</reference>
<feature type="compositionally biased region" description="Acidic residues" evidence="5">
    <location>
        <begin position="34"/>
        <end position="95"/>
    </location>
</feature>
<proteinExistence type="predicted"/>
<dbReference type="GO" id="GO:0030317">
    <property type="term" value="P:flagellated sperm motility"/>
    <property type="evidence" value="ECO:0007669"/>
    <property type="project" value="TreeGrafter"/>
</dbReference>
<evidence type="ECO:0000256" key="5">
    <source>
        <dbReference type="SAM" id="MobiDB-lite"/>
    </source>
</evidence>
<feature type="coiled-coil region" evidence="4">
    <location>
        <begin position="1015"/>
        <end position="1042"/>
    </location>
</feature>
<gene>
    <name evidence="9" type="ORF">AFUS01_LOCUS43628</name>
</gene>
<feature type="compositionally biased region" description="Basic and acidic residues" evidence="5">
    <location>
        <begin position="1059"/>
        <end position="1086"/>
    </location>
</feature>
<evidence type="ECO:0000313" key="9">
    <source>
        <dbReference type="EMBL" id="CAG7834089.1"/>
    </source>
</evidence>
<evidence type="ECO:0000259" key="6">
    <source>
        <dbReference type="Pfam" id="PF24656"/>
    </source>
</evidence>
<comment type="caution">
    <text evidence="9">The sequence shown here is derived from an EMBL/GenBank/DDBJ whole genome shotgun (WGS) entry which is preliminary data.</text>
</comment>
<dbReference type="InterPro" id="IPR056292">
    <property type="entry name" value="DRC7_C"/>
</dbReference>
<accession>A0A8J2PV17</accession>
<evidence type="ECO:0000256" key="4">
    <source>
        <dbReference type="SAM" id="Coils"/>
    </source>
</evidence>
<dbReference type="Pfam" id="PF24656">
    <property type="entry name" value="CEPT76_peptidase"/>
    <property type="match status" value="1"/>
</dbReference>
<keyword evidence="4" id="KW-0175">Coiled coil</keyword>
<dbReference type="Pfam" id="PF24667">
    <property type="entry name" value="MORN_DRC7"/>
    <property type="match status" value="1"/>
</dbReference>
<evidence type="ECO:0000259" key="8">
    <source>
        <dbReference type="Pfam" id="PF24671"/>
    </source>
</evidence>
<feature type="compositionally biased region" description="Basic and acidic residues" evidence="5">
    <location>
        <begin position="874"/>
        <end position="883"/>
    </location>
</feature>
<name>A0A8J2PV17_9HEXA</name>
<dbReference type="GO" id="GO:0031514">
    <property type="term" value="C:motile cilium"/>
    <property type="evidence" value="ECO:0007669"/>
    <property type="project" value="TreeGrafter"/>
</dbReference>
<dbReference type="InterPro" id="IPR056291">
    <property type="entry name" value="MORN_DRC7"/>
</dbReference>
<feature type="domain" description="Dynein regulatory complex subunit 7 C-terminal" evidence="8">
    <location>
        <begin position="907"/>
        <end position="1010"/>
    </location>
</feature>
<dbReference type="Proteomes" id="UP000708208">
    <property type="component" value="Unassembled WGS sequence"/>
</dbReference>
<feature type="compositionally biased region" description="Basic residues" evidence="5">
    <location>
        <begin position="1087"/>
        <end position="1101"/>
    </location>
</feature>
<feature type="domain" description="CEP76/DRC7 peptidase-like" evidence="6">
    <location>
        <begin position="418"/>
        <end position="492"/>
    </location>
</feature>
<evidence type="ECO:0000256" key="3">
    <source>
        <dbReference type="ARBA" id="ARBA00023212"/>
    </source>
</evidence>
<evidence type="ECO:0000256" key="2">
    <source>
        <dbReference type="ARBA" id="ARBA00022490"/>
    </source>
</evidence>
<keyword evidence="2" id="KW-0963">Cytoplasm</keyword>
<keyword evidence="10" id="KW-1185">Reference proteome</keyword>
<dbReference type="Pfam" id="PF24671">
    <property type="entry name" value="DRC7_C"/>
    <property type="match status" value="1"/>
</dbReference>
<dbReference type="EMBL" id="CAJVCH010570104">
    <property type="protein sequence ID" value="CAG7834089.1"/>
    <property type="molecule type" value="Genomic_DNA"/>
</dbReference>
<sequence length="1101" mass="129238">MSVASVPEEQDDFESARSEAPTDSIAQSIAPTDEVADEYTDTLANLEEDVEGLMEDEDEEEEGENEYEDDAEDEEEGNEEEEEEEEEEDDLDETDFKDDYFLEYREQFGPDENYKTLDSTNVQDLVNMLAKVKLVWPEDLPYYNEKDFKADPARLGCPDTFYQCTAKEKAVLWHAENFRRQFSNVFPDRRPLLTAPKNECGCQKLFPTFINPTALGYPEFYTPESTGKYMKDFLSPELFRPPTRVPRMIRSHVTVLKKRKANSFEFSVVLCSLLNGAGYDCYVVDGYATKEITTMCEQEDFIDLEEDAPRKFSEQDFEYDGEEKPDEEEDNQGKQDELNYGDDDYDLFGKRETEVRPVSPSKYRVKAPKEYFSQYEKTMQKRADDKAEELRLEAEREAYEEALRNQRPPTPDPLFGFRTHAWVMILKGKRGVEEHFFLEPFSGLRKDITDPNFLGIEAVFNEKNYWANIQDCSAGIGDISYNLEDASKWAALLLEAPCRRKCKKAEEEEDDEEEGTATSLFGNDEEEEDTPPCEKYLDMPTSWTPEIDIPNDDYERKYPDGAKVKDFNDAFVEIAAPWVNEDGLTKKIIKFDGTTRNPKKLTFIEEQFEHRLDRLQSRKWLKNGRMLHEFFNKGRKDSLKEHVHQSGKNKAHHPRHLYYYSDIHPQNVFHRQVIPNGLIEEFEGRDDLLYYRAIYYGGFLCHTIPQPEDPKISKVRAMLDLMRGEEHGNKSKPRKKILCIEEKYYRNPLIENADQDIAEKYLLMSEGKILIYFHYGDENFTRKSMEFFKPRGVNVDSVDFKPEDCVEFRVDPFSVPTSNYEKFTILQTLSKDELRASSQARTAEDEIYYTVTQRVQEDWTHKMEPNPYAVSDQSQKENERKNDDEEEDLSGVDFATPYLEKYGQPATKRQEIALKQKIIKDARNRIIRKAKSIQKEYDEESAKLQDKMEWYDRMKDQMKPTEEEDFQIFYDDILFRMHIMEQRLVRHREEAPIKFNDLLMQVLRHPKLNVFANKKLSKEEKARRIQEEMSKEEEQKKAEAAAKIPKDICCEYRFKYEPPKKEKSKTDAAKAEGKADQPDKKSDNKGRLSKYRSKGRKSKKR</sequence>